<evidence type="ECO:0000256" key="2">
    <source>
        <dbReference type="ARBA" id="ARBA00007844"/>
    </source>
</evidence>
<dbReference type="PANTHER" id="PTHR14324">
    <property type="entry name" value="CONDENSIN-2 COMPLEX SUBUNIT H2"/>
    <property type="match status" value="1"/>
</dbReference>
<dbReference type="InterPro" id="IPR031737">
    <property type="entry name" value="CNDH2_C"/>
</dbReference>
<dbReference type="EMBL" id="JAGRRH010000085">
    <property type="protein sequence ID" value="KAG7337389.1"/>
    <property type="molecule type" value="Genomic_DNA"/>
</dbReference>
<dbReference type="PANTHER" id="PTHR14324:SF3">
    <property type="entry name" value="CONDENSIN-2 COMPLEX SUBUNIT H2"/>
    <property type="match status" value="1"/>
</dbReference>
<accession>A0A9K3K634</accession>
<feature type="compositionally biased region" description="Acidic residues" evidence="4">
    <location>
        <begin position="336"/>
        <end position="345"/>
    </location>
</feature>
<feature type="compositionally biased region" description="Polar residues" evidence="4">
    <location>
        <begin position="212"/>
        <end position="223"/>
    </location>
</feature>
<evidence type="ECO:0000256" key="1">
    <source>
        <dbReference type="ARBA" id="ARBA00004123"/>
    </source>
</evidence>
<name>A0A9K3K634_9STRA</name>
<dbReference type="InterPro" id="IPR031739">
    <property type="entry name" value="Ncaph2"/>
</dbReference>
<evidence type="ECO:0000313" key="7">
    <source>
        <dbReference type="EMBL" id="KAG7337389.1"/>
    </source>
</evidence>
<dbReference type="AlphaFoldDB" id="A0A9K3K634"/>
<dbReference type="GO" id="GO:0051306">
    <property type="term" value="P:mitotic sister chromatid separation"/>
    <property type="evidence" value="ECO:0007669"/>
    <property type="project" value="TreeGrafter"/>
</dbReference>
<dbReference type="GO" id="GO:0010032">
    <property type="term" value="P:meiotic chromosome condensation"/>
    <property type="evidence" value="ECO:0007669"/>
    <property type="project" value="TreeGrafter"/>
</dbReference>
<reference evidence="7" key="1">
    <citation type="journal article" date="2021" name="Sci. Rep.">
        <title>Diploid genomic architecture of Nitzschia inconspicua, an elite biomass production diatom.</title>
        <authorList>
            <person name="Oliver A."/>
            <person name="Podell S."/>
            <person name="Pinowska A."/>
            <person name="Traller J.C."/>
            <person name="Smith S.R."/>
            <person name="McClure R."/>
            <person name="Beliaev A."/>
            <person name="Bohutskyi P."/>
            <person name="Hill E.A."/>
            <person name="Rabines A."/>
            <person name="Zheng H."/>
            <person name="Allen L.Z."/>
            <person name="Kuo A."/>
            <person name="Grigoriev I.V."/>
            <person name="Allen A.E."/>
            <person name="Hazlebeck D."/>
            <person name="Allen E.E."/>
        </authorList>
    </citation>
    <scope>NUCLEOTIDE SEQUENCE</scope>
    <source>
        <strain evidence="7">Hildebrandi</strain>
    </source>
</reference>
<comment type="subcellular location">
    <subcellularLocation>
        <location evidence="1">Nucleus</location>
    </subcellularLocation>
</comment>
<dbReference type="GO" id="GO:0003682">
    <property type="term" value="F:chromatin binding"/>
    <property type="evidence" value="ECO:0007669"/>
    <property type="project" value="TreeGrafter"/>
</dbReference>
<gene>
    <name evidence="8" type="ORF">IV203_010093</name>
    <name evidence="7" type="ORF">IV203_033503</name>
</gene>
<dbReference type="Proteomes" id="UP000693970">
    <property type="component" value="Unassembled WGS sequence"/>
</dbReference>
<feature type="domain" description="Condensin-2 complex subunit H2 C-terminal" evidence="6">
    <location>
        <begin position="581"/>
        <end position="708"/>
    </location>
</feature>
<evidence type="ECO:0000313" key="9">
    <source>
        <dbReference type="Proteomes" id="UP000693970"/>
    </source>
</evidence>
<feature type="region of interest" description="Disordered" evidence="4">
    <location>
        <begin position="292"/>
        <end position="364"/>
    </location>
</feature>
<protein>
    <submittedName>
        <fullName evidence="7">Condensin II complex subunit CAP-H2 or CNDH2</fullName>
    </submittedName>
</protein>
<keyword evidence="3" id="KW-0539">Nucleus</keyword>
<dbReference type="Pfam" id="PF06278">
    <property type="entry name" value="CNDH2_N"/>
    <property type="match status" value="1"/>
</dbReference>
<organism evidence="7 9">
    <name type="scientific">Nitzschia inconspicua</name>
    <dbReference type="NCBI Taxonomy" id="303405"/>
    <lineage>
        <taxon>Eukaryota</taxon>
        <taxon>Sar</taxon>
        <taxon>Stramenopiles</taxon>
        <taxon>Ochrophyta</taxon>
        <taxon>Bacillariophyta</taxon>
        <taxon>Bacillariophyceae</taxon>
        <taxon>Bacillariophycidae</taxon>
        <taxon>Bacillariales</taxon>
        <taxon>Bacillariaceae</taxon>
        <taxon>Nitzschia</taxon>
    </lineage>
</organism>
<dbReference type="OrthoDB" id="10038475at2759"/>
<evidence type="ECO:0000259" key="5">
    <source>
        <dbReference type="Pfam" id="PF06278"/>
    </source>
</evidence>
<feature type="region of interest" description="Disordered" evidence="4">
    <location>
        <begin position="73"/>
        <end position="97"/>
    </location>
</feature>
<reference evidence="7" key="2">
    <citation type="submission" date="2021-04" db="EMBL/GenBank/DDBJ databases">
        <authorList>
            <person name="Podell S."/>
        </authorList>
    </citation>
    <scope>NUCLEOTIDE SEQUENCE</scope>
    <source>
        <strain evidence="7">Hildebrandi</strain>
    </source>
</reference>
<sequence length="733" mass="80871">MSRTTHSKSGRDASSSILEPNIHPLSSSASNNAMELALQTLQPIRDLSRNWDVDIASCLEEYLQELTGLTSAVGSNENGMMRTDDPHDGSSTSTNGPPNFAHAALILQNSSHVYSRKVEYLHSLVYKALQEFFQSTAAAKNSNSNRRNMADPDIEDFFEFDPHENFLLLDDVVPEDVTHRKINLKDEDETVSFRNGHCDTTPFTSGREKDVSSGNTKNNTTRLSLGGLSVTRLERSSLGGGLSSTGSLQQQRALLGILNNGSLRLMRDQCDVDDNGVLLMPGSRTIVRNVVGDGGSGSRESTEDFPIGQPKSLFGNDFGKESPSKQNEGETAALDNFDDNDDDDGPGFVMNDDTDEEVHHSRESLSVIDKDKVKRVTFVEEAPPVRSEKRTDPWELLDPHSISDPSYSAKPLKKGKTIRLPDGITKPPSECVTGARTTVTSQLRVQSLKVPNARPSLAVEIFRVAMGEQPETLVQISNHGLAYGNEFLHSAKEHAKRMAAQRRLEKKNRQEPFRQGRSAILERDFNSGHDFDDGDDDFGDFGGPNDDYDDEGNNEGGNVGFESVDDVIRGSDDNDRYGSKTFEELCRAHIEAFAKGAEKYAISTKLTERVGEWQEKLAPILAEEEQRGSFDIHHYSEKLIENASEGALLGKRKSDGSMQVQAPDGQSSVDFSVVTKGCTRNDVCRFFLASLSLANAGNLEIQEDSEGFCFRLISLKLERPMESYRAPSLVSER</sequence>
<dbReference type="EMBL" id="JAGRRH010000018">
    <property type="protein sequence ID" value="KAG7350733.1"/>
    <property type="molecule type" value="Genomic_DNA"/>
</dbReference>
<evidence type="ECO:0000313" key="8">
    <source>
        <dbReference type="EMBL" id="KAG7350733.1"/>
    </source>
</evidence>
<dbReference type="Pfam" id="PF16858">
    <property type="entry name" value="CNDH2_C"/>
    <property type="match status" value="1"/>
</dbReference>
<feature type="compositionally biased region" description="Polar residues" evidence="4">
    <location>
        <begin position="12"/>
        <end position="26"/>
    </location>
</feature>
<dbReference type="GO" id="GO:0005634">
    <property type="term" value="C:nucleus"/>
    <property type="evidence" value="ECO:0007669"/>
    <property type="project" value="UniProtKB-SubCell"/>
</dbReference>
<proteinExistence type="inferred from homology"/>
<comment type="similarity">
    <text evidence="2">Belongs to the CND2 H2 (condensin-2 subunit 2) family.</text>
</comment>
<feature type="region of interest" description="Disordered" evidence="4">
    <location>
        <begin position="196"/>
        <end position="223"/>
    </location>
</feature>
<feature type="domain" description="Condensin II complex subunit H2 N-terminal" evidence="5">
    <location>
        <begin position="39"/>
        <end position="172"/>
    </location>
</feature>
<dbReference type="GO" id="GO:0000796">
    <property type="term" value="C:condensin complex"/>
    <property type="evidence" value="ECO:0007669"/>
    <property type="project" value="TreeGrafter"/>
</dbReference>
<evidence type="ECO:0000256" key="4">
    <source>
        <dbReference type="SAM" id="MobiDB-lite"/>
    </source>
</evidence>
<evidence type="ECO:0000259" key="6">
    <source>
        <dbReference type="Pfam" id="PF16858"/>
    </source>
</evidence>
<comment type="caution">
    <text evidence="7">The sequence shown here is derived from an EMBL/GenBank/DDBJ whole genome shotgun (WGS) entry which is preliminary data.</text>
</comment>
<evidence type="ECO:0000256" key="3">
    <source>
        <dbReference type="ARBA" id="ARBA00023242"/>
    </source>
</evidence>
<dbReference type="InterPro" id="IPR009378">
    <property type="entry name" value="H2_N"/>
</dbReference>
<keyword evidence="9" id="KW-1185">Reference proteome</keyword>
<feature type="region of interest" description="Disordered" evidence="4">
    <location>
        <begin position="1"/>
        <end position="26"/>
    </location>
</feature>
<feature type="region of interest" description="Disordered" evidence="4">
    <location>
        <begin position="539"/>
        <end position="572"/>
    </location>
</feature>